<reference evidence="1 2" key="1">
    <citation type="journal article" date="2015" name="Genome Biol. Evol.">
        <title>Phylogenomic analyses indicate that early fungi evolved digesting cell walls of algal ancestors of land plants.</title>
        <authorList>
            <person name="Chang Y."/>
            <person name="Wang S."/>
            <person name="Sekimoto S."/>
            <person name="Aerts A.L."/>
            <person name="Choi C."/>
            <person name="Clum A."/>
            <person name="LaButti K.M."/>
            <person name="Lindquist E.A."/>
            <person name="Yee Ngan C."/>
            <person name="Ohm R.A."/>
            <person name="Salamov A.A."/>
            <person name="Grigoriev I.V."/>
            <person name="Spatafora J.W."/>
            <person name="Berbee M.L."/>
        </authorList>
    </citation>
    <scope>NUCLEOTIDE SEQUENCE [LARGE SCALE GENOMIC DNA]</scope>
    <source>
        <strain evidence="1 2">NRRL 1564</strain>
    </source>
</reference>
<gene>
    <name evidence="1" type="ORF">COEREDRAFT_80840</name>
</gene>
<dbReference type="OrthoDB" id="5521797at2759"/>
<protein>
    <submittedName>
        <fullName evidence="1">Uncharacterized protein</fullName>
    </submittedName>
</protein>
<evidence type="ECO:0000313" key="1">
    <source>
        <dbReference type="EMBL" id="PIA17151.1"/>
    </source>
</evidence>
<dbReference type="Proteomes" id="UP000242474">
    <property type="component" value="Unassembled WGS sequence"/>
</dbReference>
<evidence type="ECO:0000313" key="2">
    <source>
        <dbReference type="Proteomes" id="UP000242474"/>
    </source>
</evidence>
<dbReference type="EMBL" id="KZ303496">
    <property type="protein sequence ID" value="PIA17151.1"/>
    <property type="molecule type" value="Genomic_DNA"/>
</dbReference>
<dbReference type="AlphaFoldDB" id="A0A2G5BDR9"/>
<keyword evidence="2" id="KW-1185">Reference proteome</keyword>
<name>A0A2G5BDR9_COERN</name>
<sequence>MHIKEIDQLNYKPPTLLYTNIQTLAIVSKLSEYPADMVVAKILHLVLRIDSIKNLILNSPLYTPASKFIDCFQSQFPHLAGITISKNDH</sequence>
<organism evidence="1 2">
    <name type="scientific">Coemansia reversa (strain ATCC 12441 / NRRL 1564)</name>
    <dbReference type="NCBI Taxonomy" id="763665"/>
    <lineage>
        <taxon>Eukaryota</taxon>
        <taxon>Fungi</taxon>
        <taxon>Fungi incertae sedis</taxon>
        <taxon>Zoopagomycota</taxon>
        <taxon>Kickxellomycotina</taxon>
        <taxon>Kickxellomycetes</taxon>
        <taxon>Kickxellales</taxon>
        <taxon>Kickxellaceae</taxon>
        <taxon>Coemansia</taxon>
    </lineage>
</organism>
<proteinExistence type="predicted"/>
<accession>A0A2G5BDR9</accession>